<keyword evidence="4" id="KW-0482">Metalloprotease</keyword>
<name>A0A0S7XXV1_UNCSA</name>
<dbReference type="SUPFAM" id="SSF111283">
    <property type="entry name" value="Putative modulator of DNA gyrase, PmbA/TldD"/>
    <property type="match status" value="1"/>
</dbReference>
<comment type="similarity">
    <text evidence="1">Belongs to the peptidase U62 family.</text>
</comment>
<keyword evidence="3" id="KW-0378">Hydrolase</keyword>
<dbReference type="InterPro" id="IPR025502">
    <property type="entry name" value="TldD"/>
</dbReference>
<comment type="caution">
    <text evidence="8">The sequence shown here is derived from an EMBL/GenBank/DDBJ whole genome shotgun (WGS) entry which is preliminary data.</text>
</comment>
<feature type="domain" description="Metalloprotease TldD/E C-terminal" evidence="6">
    <location>
        <begin position="277"/>
        <end position="507"/>
    </location>
</feature>
<evidence type="ECO:0000259" key="6">
    <source>
        <dbReference type="Pfam" id="PF19289"/>
    </source>
</evidence>
<dbReference type="InterPro" id="IPR045569">
    <property type="entry name" value="Metalloprtase-TldD/E_C"/>
</dbReference>
<dbReference type="Proteomes" id="UP000051861">
    <property type="component" value="Unassembled WGS sequence"/>
</dbReference>
<protein>
    <recommendedName>
        <fullName evidence="10">Peptidase C69</fullName>
    </recommendedName>
</protein>
<dbReference type="InterPro" id="IPR002510">
    <property type="entry name" value="Metalloprtase-TldD/E_N"/>
</dbReference>
<dbReference type="GO" id="GO:0006508">
    <property type="term" value="P:proteolysis"/>
    <property type="evidence" value="ECO:0007669"/>
    <property type="project" value="UniProtKB-KW"/>
</dbReference>
<feature type="domain" description="Metalloprotease TldD/E N-terminal" evidence="5">
    <location>
        <begin position="72"/>
        <end position="135"/>
    </location>
</feature>
<evidence type="ECO:0000256" key="3">
    <source>
        <dbReference type="ARBA" id="ARBA00022801"/>
    </source>
</evidence>
<evidence type="ECO:0000313" key="9">
    <source>
        <dbReference type="Proteomes" id="UP000051861"/>
    </source>
</evidence>
<dbReference type="InterPro" id="IPR035068">
    <property type="entry name" value="TldD/PmbA_N"/>
</dbReference>
<evidence type="ECO:0000256" key="2">
    <source>
        <dbReference type="ARBA" id="ARBA00022670"/>
    </source>
</evidence>
<organism evidence="8 9">
    <name type="scientific">candidate division WOR-1 bacterium DG_54_3</name>
    <dbReference type="NCBI Taxonomy" id="1703775"/>
    <lineage>
        <taxon>Bacteria</taxon>
        <taxon>Bacillati</taxon>
        <taxon>Saganbacteria</taxon>
    </lineage>
</organism>
<dbReference type="GO" id="GO:0008237">
    <property type="term" value="F:metallopeptidase activity"/>
    <property type="evidence" value="ECO:0007669"/>
    <property type="project" value="UniProtKB-KW"/>
</dbReference>
<dbReference type="PANTHER" id="PTHR30624">
    <property type="entry name" value="UNCHARACTERIZED PROTEIN TLDD AND PMBA"/>
    <property type="match status" value="1"/>
</dbReference>
<dbReference type="Pfam" id="PF19289">
    <property type="entry name" value="PmbA_TldD_3rd"/>
    <property type="match status" value="1"/>
</dbReference>
<gene>
    <name evidence="8" type="ORF">AMJ44_07270</name>
</gene>
<dbReference type="InterPro" id="IPR051463">
    <property type="entry name" value="Peptidase_U62_metallo"/>
</dbReference>
<dbReference type="PIRSF" id="PIRSF004919">
    <property type="entry name" value="TldD"/>
    <property type="match status" value="1"/>
</dbReference>
<evidence type="ECO:0008006" key="10">
    <source>
        <dbReference type="Google" id="ProtNLM"/>
    </source>
</evidence>
<dbReference type="AlphaFoldDB" id="A0A0S7XXV1"/>
<feature type="domain" description="Metalloprotease TldD/E central" evidence="7">
    <location>
        <begin position="161"/>
        <end position="269"/>
    </location>
</feature>
<evidence type="ECO:0000256" key="4">
    <source>
        <dbReference type="ARBA" id="ARBA00023049"/>
    </source>
</evidence>
<dbReference type="GO" id="GO:0005829">
    <property type="term" value="C:cytosol"/>
    <property type="evidence" value="ECO:0007669"/>
    <property type="project" value="TreeGrafter"/>
</dbReference>
<dbReference type="PANTHER" id="PTHR30624:SF4">
    <property type="entry name" value="METALLOPROTEASE TLDD"/>
    <property type="match status" value="1"/>
</dbReference>
<evidence type="ECO:0000256" key="1">
    <source>
        <dbReference type="ARBA" id="ARBA00005836"/>
    </source>
</evidence>
<proteinExistence type="inferred from homology"/>
<keyword evidence="2" id="KW-0645">Protease</keyword>
<dbReference type="PATRIC" id="fig|1703775.3.peg.2860"/>
<dbReference type="Gene3D" id="3.30.2290.10">
    <property type="entry name" value="PmbA/TldD superfamily"/>
    <property type="match status" value="1"/>
</dbReference>
<dbReference type="InterPro" id="IPR045570">
    <property type="entry name" value="Metalloprtase-TldD/E_cen_dom"/>
</dbReference>
<evidence type="ECO:0000313" key="8">
    <source>
        <dbReference type="EMBL" id="KPJ67341.1"/>
    </source>
</evidence>
<dbReference type="EMBL" id="LIZX01000063">
    <property type="protein sequence ID" value="KPJ67341.1"/>
    <property type="molecule type" value="Genomic_DNA"/>
</dbReference>
<dbReference type="InterPro" id="IPR036059">
    <property type="entry name" value="TldD/PmbA_sf"/>
</dbReference>
<accession>A0A0S7XXV1</accession>
<dbReference type="Pfam" id="PF19290">
    <property type="entry name" value="PmbA_TldD_2nd"/>
    <property type="match status" value="1"/>
</dbReference>
<reference evidence="8 9" key="1">
    <citation type="journal article" date="2015" name="Microbiome">
        <title>Genomic resolution of linkages in carbon, nitrogen, and sulfur cycling among widespread estuary sediment bacteria.</title>
        <authorList>
            <person name="Baker B.J."/>
            <person name="Lazar C.S."/>
            <person name="Teske A.P."/>
            <person name="Dick G.J."/>
        </authorList>
    </citation>
    <scope>NUCLEOTIDE SEQUENCE [LARGE SCALE GENOMIC DNA]</scope>
    <source>
        <strain evidence="8">DG_54_3</strain>
    </source>
</reference>
<dbReference type="Pfam" id="PF01523">
    <property type="entry name" value="PmbA_TldD_1st"/>
    <property type="match status" value="1"/>
</dbReference>
<evidence type="ECO:0000259" key="7">
    <source>
        <dbReference type="Pfam" id="PF19290"/>
    </source>
</evidence>
<evidence type="ECO:0000259" key="5">
    <source>
        <dbReference type="Pfam" id="PF01523"/>
    </source>
</evidence>
<sequence>MKLKRYFVEEIPRRKFLQMSLKGGIALAATPSLMTQLLSCKGQKQVSAGLELDPQMIGRTIQKALDKGGEFAEVYVENRISRRIIMEESKFKSAVFGISQGAGVRVISGDKTGYAYTDDITEDKLARAAEVASYIARGTKAAVPMDIQEAERKSFITVKLPLEDVADEKRLEVMKRADQAALDYDPRIKMSLINYYDETRGRTIANSEGLLLSDELPLLFFIVQTLGVDNNTRHMGRERLSRHSGFEMFDEVTPEEVARTCARESIAMLEAKDAPAGIMDVVMQNGWGGVLVHEAVGHPLEADNIAKKIGAFTGKLGKKVASDVFTMVDDGSLPNRRGTTNFDDEGTQMKRNVLINKGVLEKYMSDILSAKQINMERTGNGRRESFRYIPIPRMTNTFIDTGTSKPEDILASTKSGIYVQSLSGGSVNPVTGMFNFTCREVYMIENGKKTTPVKGATLIGSCMDIIQNIDAVGDDLDFGPGICGKGQIAEVSAGQPTVRIRGINVGGSRARRS</sequence>